<organism evidence="1">
    <name type="scientific">Borely moumouvirus</name>
    <dbReference type="NCBI Taxonomy" id="2712067"/>
    <lineage>
        <taxon>Viruses</taxon>
        <taxon>Varidnaviria</taxon>
        <taxon>Bamfordvirae</taxon>
        <taxon>Nucleocytoviricota</taxon>
        <taxon>Megaviricetes</taxon>
        <taxon>Imitervirales</taxon>
        <taxon>Mimiviridae</taxon>
        <taxon>Megamimivirinae</taxon>
        <taxon>Moumouvirus</taxon>
    </lineage>
</organism>
<dbReference type="EMBL" id="MN175499">
    <property type="protein sequence ID" value="QID06161.1"/>
    <property type="molecule type" value="Genomic_DNA"/>
</dbReference>
<reference evidence="1" key="1">
    <citation type="submission" date="2019-07" db="EMBL/GenBank/DDBJ databases">
        <title>The discovery of a new lineage B mimivirus raises questions about particles surface fibrils.</title>
        <authorList>
            <person name="Silva L.K.S."/>
            <person name="Rodrigues R.A.L."/>
            <person name="Andrade A.C.S.P."/>
            <person name="Hikida H."/>
            <person name="Andreani J."/>
            <person name="Levasseur A."/>
            <person name="La Scola B."/>
            <person name="Abrahao J.S."/>
        </authorList>
    </citation>
    <scope>NUCLEOTIDE SEQUENCE</scope>
    <source>
        <strain evidence="1">B60</strain>
    </source>
</reference>
<proteinExistence type="predicted"/>
<name>A0A6G6ACN1_9VIRU</name>
<sequence>METEFKHLEHLLQEIELLELNSSQTHTYKGRKEDYECTRLIDEASRLISELDKCISGNTSNNLQENIKFDAEQLDEYIKILSLPNPKFTDILYISDFFKKGYDLIPKSVNIQKDMQNDVSIENILK</sequence>
<protein>
    <submittedName>
        <fullName evidence="1">Uncharacterized protein</fullName>
    </submittedName>
</protein>
<accession>A0A6G6ACN1</accession>
<evidence type="ECO:0000313" key="1">
    <source>
        <dbReference type="EMBL" id="QID06161.1"/>
    </source>
</evidence>